<evidence type="ECO:0000256" key="2">
    <source>
        <dbReference type="ARBA" id="ARBA00023002"/>
    </source>
</evidence>
<comment type="caution">
    <text evidence="7">The sequence shown here is derived from an EMBL/GenBank/DDBJ whole genome shotgun (WGS) entry which is preliminary data.</text>
</comment>
<dbReference type="EMBL" id="JBHSQL010000015">
    <property type="protein sequence ID" value="MFC6151075.1"/>
    <property type="molecule type" value="Genomic_DNA"/>
</dbReference>
<evidence type="ECO:0000259" key="6">
    <source>
        <dbReference type="Pfam" id="PF00171"/>
    </source>
</evidence>
<dbReference type="RefSeq" id="WP_205602985.1">
    <property type="nucleotide sequence ID" value="NZ_JBHSQL010000015.1"/>
</dbReference>
<evidence type="ECO:0000256" key="1">
    <source>
        <dbReference type="ARBA" id="ARBA00009986"/>
    </source>
</evidence>
<dbReference type="InterPro" id="IPR016162">
    <property type="entry name" value="Ald_DH_N"/>
</dbReference>
<dbReference type="SUPFAM" id="SSF53720">
    <property type="entry name" value="ALDH-like"/>
    <property type="match status" value="1"/>
</dbReference>
<proteinExistence type="inferred from homology"/>
<dbReference type="InterPro" id="IPR029510">
    <property type="entry name" value="Ald_DH_CS_GLU"/>
</dbReference>
<dbReference type="Proteomes" id="UP001596097">
    <property type="component" value="Unassembled WGS sequence"/>
</dbReference>
<comment type="similarity">
    <text evidence="1 4">Belongs to the aldehyde dehydrogenase family.</text>
</comment>
<evidence type="ECO:0000256" key="5">
    <source>
        <dbReference type="SAM" id="MobiDB-lite"/>
    </source>
</evidence>
<feature type="active site" evidence="3">
    <location>
        <position position="286"/>
    </location>
</feature>
<dbReference type="InterPro" id="IPR015590">
    <property type="entry name" value="Aldehyde_DH_dom"/>
</dbReference>
<feature type="domain" description="Aldehyde dehydrogenase" evidence="6">
    <location>
        <begin position="55"/>
        <end position="507"/>
    </location>
</feature>
<dbReference type="Gene3D" id="3.40.309.10">
    <property type="entry name" value="Aldehyde Dehydrogenase, Chain A, domain 2"/>
    <property type="match status" value="1"/>
</dbReference>
<dbReference type="Gene3D" id="3.40.605.10">
    <property type="entry name" value="Aldehyde Dehydrogenase, Chain A, domain 1"/>
    <property type="match status" value="1"/>
</dbReference>
<sequence>MGWTHDTGSGGSGRSGGEGMTSTSTDAPSVTPALPQIVQIVAGEQQVPAETLELVLEDPFRGETLAAAAASDAASVERALAAADEAYVGGTWSGLAPEARADILDRIGAALEPQLGELAALESFATGVPVRQTSVVGVIVPGAFHLAAQMLRSGALLDEVEGADGASVEVHHLPLGPALCLVPWNAPAPMAAHKVASALAAGCPTILKPSEYAPYATTVLGQTVAAVLAEAGAHPGVFQLLQGGPGVGGTLVNDPRIRAVSFTGGHVGGSAIAAACAASYTALQLELGGNNALVVLDDADPEDAARAAVDLLTTLNGQWCRALGRLVLPESLADDVLERVVGRLAELRTGDPLDQETDLGPIVHSVHLARLRAELDRLAAAGGRAYASTTVPEDGTFLAPTLVRGVDSKDAVDEIFGPVATVHTYETDDEAVALANGTPYGLEGYVFGGDTDRALAVARRVRAGEVKVNGSSIMSLHLMTPRPAWGISGMGDEGTLETIRFFTGARVVGVEGSFALHGR</sequence>
<dbReference type="PANTHER" id="PTHR42804">
    <property type="entry name" value="ALDEHYDE DEHYDROGENASE"/>
    <property type="match status" value="1"/>
</dbReference>
<gene>
    <name evidence="7" type="ORF">ACFPYK_16855</name>
</gene>
<keyword evidence="2 4" id="KW-0560">Oxidoreductase</keyword>
<dbReference type="CDD" id="cd07078">
    <property type="entry name" value="ALDH"/>
    <property type="match status" value="1"/>
</dbReference>
<feature type="region of interest" description="Disordered" evidence="5">
    <location>
        <begin position="1"/>
        <end position="30"/>
    </location>
</feature>
<evidence type="ECO:0000313" key="8">
    <source>
        <dbReference type="Proteomes" id="UP001596097"/>
    </source>
</evidence>
<evidence type="ECO:0000256" key="4">
    <source>
        <dbReference type="RuleBase" id="RU003345"/>
    </source>
</evidence>
<reference evidence="8" key="1">
    <citation type="journal article" date="2019" name="Int. J. Syst. Evol. Microbiol.">
        <title>The Global Catalogue of Microorganisms (GCM) 10K type strain sequencing project: providing services to taxonomists for standard genome sequencing and annotation.</title>
        <authorList>
            <consortium name="The Broad Institute Genomics Platform"/>
            <consortium name="The Broad Institute Genome Sequencing Center for Infectious Disease"/>
            <person name="Wu L."/>
            <person name="Ma J."/>
        </authorList>
    </citation>
    <scope>NUCLEOTIDE SEQUENCE [LARGE SCALE GENOMIC DNA]</scope>
    <source>
        <strain evidence="8">CGMCC 4.7198</strain>
    </source>
</reference>
<dbReference type="PANTHER" id="PTHR42804:SF1">
    <property type="entry name" value="ALDEHYDE DEHYDROGENASE-RELATED"/>
    <property type="match status" value="1"/>
</dbReference>
<dbReference type="InterPro" id="IPR016163">
    <property type="entry name" value="Ald_DH_C"/>
</dbReference>
<evidence type="ECO:0000313" key="7">
    <source>
        <dbReference type="EMBL" id="MFC6151075.1"/>
    </source>
</evidence>
<name>A0ABW1QR73_9ACTN</name>
<dbReference type="PROSITE" id="PS00687">
    <property type="entry name" value="ALDEHYDE_DEHYDR_GLU"/>
    <property type="match status" value="1"/>
</dbReference>
<feature type="compositionally biased region" description="Gly residues" evidence="5">
    <location>
        <begin position="8"/>
        <end position="19"/>
    </location>
</feature>
<evidence type="ECO:0000256" key="3">
    <source>
        <dbReference type="PROSITE-ProRule" id="PRU10007"/>
    </source>
</evidence>
<accession>A0ABW1QR73</accession>
<protein>
    <submittedName>
        <fullName evidence="7">Aldehyde dehydrogenase family protein</fullName>
    </submittedName>
</protein>
<dbReference type="InterPro" id="IPR016161">
    <property type="entry name" value="Ald_DH/histidinol_DH"/>
</dbReference>
<organism evidence="7 8">
    <name type="scientific">Mumia xiangluensis</name>
    <dbReference type="NCBI Taxonomy" id="1678900"/>
    <lineage>
        <taxon>Bacteria</taxon>
        <taxon>Bacillati</taxon>
        <taxon>Actinomycetota</taxon>
        <taxon>Actinomycetes</taxon>
        <taxon>Propionibacteriales</taxon>
        <taxon>Nocardioidaceae</taxon>
        <taxon>Mumia</taxon>
    </lineage>
</organism>
<dbReference type="Pfam" id="PF00171">
    <property type="entry name" value="Aldedh"/>
    <property type="match status" value="1"/>
</dbReference>
<keyword evidence="8" id="KW-1185">Reference proteome</keyword>